<evidence type="ECO:0000259" key="4">
    <source>
        <dbReference type="PROSITE" id="PS50932"/>
    </source>
</evidence>
<dbReference type="Pfam" id="PF00356">
    <property type="entry name" value="LacI"/>
    <property type="match status" value="1"/>
</dbReference>
<dbReference type="GO" id="GO:0000976">
    <property type="term" value="F:transcription cis-regulatory region binding"/>
    <property type="evidence" value="ECO:0007669"/>
    <property type="project" value="TreeGrafter"/>
</dbReference>
<dbReference type="AlphaFoldDB" id="A0A917SVC1"/>
<reference evidence="5" key="1">
    <citation type="journal article" date="2014" name="Int. J. Syst. Evol. Microbiol.">
        <title>Complete genome sequence of Corynebacterium casei LMG S-19264T (=DSM 44701T), isolated from a smear-ripened cheese.</title>
        <authorList>
            <consortium name="US DOE Joint Genome Institute (JGI-PGF)"/>
            <person name="Walter F."/>
            <person name="Albersmeier A."/>
            <person name="Kalinowski J."/>
            <person name="Ruckert C."/>
        </authorList>
    </citation>
    <scope>NUCLEOTIDE SEQUENCE</scope>
    <source>
        <strain evidence="5">CGMCC 4.7308</strain>
    </source>
</reference>
<dbReference type="EMBL" id="BMNA01000003">
    <property type="protein sequence ID" value="GGL97899.1"/>
    <property type="molecule type" value="Genomic_DNA"/>
</dbReference>
<comment type="caution">
    <text evidence="5">The sequence shown here is derived from an EMBL/GenBank/DDBJ whole genome shotgun (WGS) entry which is preliminary data.</text>
</comment>
<dbReference type="PROSITE" id="PS50932">
    <property type="entry name" value="HTH_LACI_2"/>
    <property type="match status" value="1"/>
</dbReference>
<gene>
    <name evidence="5" type="ORF">GCM10011594_17230</name>
</gene>
<dbReference type="PANTHER" id="PTHR30146:SF109">
    <property type="entry name" value="HTH-TYPE TRANSCRIPTIONAL REGULATOR GALS"/>
    <property type="match status" value="1"/>
</dbReference>
<reference evidence="5" key="2">
    <citation type="submission" date="2020-09" db="EMBL/GenBank/DDBJ databases">
        <authorList>
            <person name="Sun Q."/>
            <person name="Zhou Y."/>
        </authorList>
    </citation>
    <scope>NUCLEOTIDE SEQUENCE</scope>
    <source>
        <strain evidence="5">CGMCC 4.7308</strain>
    </source>
</reference>
<dbReference type="Gene3D" id="1.10.260.40">
    <property type="entry name" value="lambda repressor-like DNA-binding domains"/>
    <property type="match status" value="1"/>
</dbReference>
<organism evidence="5 6">
    <name type="scientific">Nakamurella endophytica</name>
    <dbReference type="NCBI Taxonomy" id="1748367"/>
    <lineage>
        <taxon>Bacteria</taxon>
        <taxon>Bacillati</taxon>
        <taxon>Actinomycetota</taxon>
        <taxon>Actinomycetes</taxon>
        <taxon>Nakamurellales</taxon>
        <taxon>Nakamurellaceae</taxon>
        <taxon>Nakamurella</taxon>
    </lineage>
</organism>
<evidence type="ECO:0000256" key="3">
    <source>
        <dbReference type="ARBA" id="ARBA00023163"/>
    </source>
</evidence>
<keyword evidence="3" id="KW-0804">Transcription</keyword>
<dbReference type="InterPro" id="IPR028082">
    <property type="entry name" value="Peripla_BP_I"/>
</dbReference>
<dbReference type="InterPro" id="IPR000843">
    <property type="entry name" value="HTH_LacI"/>
</dbReference>
<feature type="domain" description="HTH lacI-type" evidence="4">
    <location>
        <begin position="1"/>
        <end position="39"/>
    </location>
</feature>
<dbReference type="Pfam" id="PF13377">
    <property type="entry name" value="Peripla_BP_3"/>
    <property type="match status" value="1"/>
</dbReference>
<keyword evidence="1" id="KW-0805">Transcription regulation</keyword>
<accession>A0A917SVC1</accession>
<dbReference type="Gene3D" id="3.40.50.2300">
    <property type="match status" value="2"/>
</dbReference>
<keyword evidence="6" id="KW-1185">Reference proteome</keyword>
<dbReference type="PANTHER" id="PTHR30146">
    <property type="entry name" value="LACI-RELATED TRANSCRIPTIONAL REPRESSOR"/>
    <property type="match status" value="1"/>
</dbReference>
<evidence type="ECO:0000313" key="6">
    <source>
        <dbReference type="Proteomes" id="UP000655208"/>
    </source>
</evidence>
<dbReference type="CDD" id="cd01392">
    <property type="entry name" value="HTH_LacI"/>
    <property type="match status" value="1"/>
</dbReference>
<dbReference type="GO" id="GO:0003700">
    <property type="term" value="F:DNA-binding transcription factor activity"/>
    <property type="evidence" value="ECO:0007669"/>
    <property type="project" value="TreeGrafter"/>
</dbReference>
<dbReference type="SMART" id="SM00354">
    <property type="entry name" value="HTH_LACI"/>
    <property type="match status" value="1"/>
</dbReference>
<proteinExistence type="predicted"/>
<name>A0A917SVC1_9ACTN</name>
<dbReference type="Proteomes" id="UP000655208">
    <property type="component" value="Unassembled WGS sequence"/>
</dbReference>
<evidence type="ECO:0000256" key="2">
    <source>
        <dbReference type="ARBA" id="ARBA00023125"/>
    </source>
</evidence>
<dbReference type="SUPFAM" id="SSF47413">
    <property type="entry name" value="lambda repressor-like DNA-binding domains"/>
    <property type="match status" value="1"/>
</dbReference>
<evidence type="ECO:0000313" key="5">
    <source>
        <dbReference type="EMBL" id="GGL97899.1"/>
    </source>
</evidence>
<dbReference type="InterPro" id="IPR010982">
    <property type="entry name" value="Lambda_DNA-bd_dom_sf"/>
</dbReference>
<dbReference type="SUPFAM" id="SSF53822">
    <property type="entry name" value="Periplasmic binding protein-like I"/>
    <property type="match status" value="1"/>
</dbReference>
<sequence>MSRVVNGDRYVSAEVRTRVEQAIADLQYVPDMLARTFRTGRDRAIGVAVPDIADAFFGAVVQSVAEHARMAGSAVLVTTLGGDADLERPAVESLLRRHVTGLLLAPTAADQSYLRPWQEHTEVVFVDRPPRRAVADSVVEDDFGGAGTAVRHLVEQGHRRVAFVGRGRSVATTARRLEGYRSALAEAGLPADPDLERPLDGPQAATATEVLDALLGLHRPPTAIFSSDSLTSQAVLAQLHRRARTDLAFVSFGDFPMAAALRPSVTVVDQDPAALGRVAAERLFQRIESPGRRLKRQLVLPVTLVVRESSQVPVPASRPAG</sequence>
<keyword evidence="2" id="KW-0238">DNA-binding</keyword>
<protein>
    <submittedName>
        <fullName evidence="5">LacI family transcriptional regulator</fullName>
    </submittedName>
</protein>
<dbReference type="InterPro" id="IPR046335">
    <property type="entry name" value="LacI/GalR-like_sensor"/>
</dbReference>
<dbReference type="CDD" id="cd06267">
    <property type="entry name" value="PBP1_LacI_sugar_binding-like"/>
    <property type="match status" value="1"/>
</dbReference>
<evidence type="ECO:0000256" key="1">
    <source>
        <dbReference type="ARBA" id="ARBA00023015"/>
    </source>
</evidence>